<accession>C8W2D2</accession>
<dbReference type="InterPro" id="IPR001509">
    <property type="entry name" value="Epimerase_deHydtase"/>
</dbReference>
<gene>
    <name evidence="3" type="ordered locus">Dtox_2851</name>
</gene>
<dbReference type="InterPro" id="IPR036291">
    <property type="entry name" value="NAD(P)-bd_dom_sf"/>
</dbReference>
<dbReference type="Pfam" id="PF01370">
    <property type="entry name" value="Epimerase"/>
    <property type="match status" value="1"/>
</dbReference>
<evidence type="ECO:0000259" key="2">
    <source>
        <dbReference type="Pfam" id="PF01370"/>
    </source>
</evidence>
<dbReference type="KEGG" id="dae:Dtox_2851"/>
<dbReference type="SUPFAM" id="SSF51735">
    <property type="entry name" value="NAD(P)-binding Rossmann-fold domains"/>
    <property type="match status" value="1"/>
</dbReference>
<reference evidence="3 4" key="1">
    <citation type="journal article" date="2009" name="Stand. Genomic Sci.">
        <title>Complete genome sequence of Desulfotomaculum acetoxidans type strain (5575).</title>
        <authorList>
            <person name="Spring S."/>
            <person name="Lapidus A."/>
            <person name="Schroder M."/>
            <person name="Gleim D."/>
            <person name="Sims D."/>
            <person name="Meincke L."/>
            <person name="Glavina Del Rio T."/>
            <person name="Tice H."/>
            <person name="Copeland A."/>
            <person name="Cheng J.F."/>
            <person name="Lucas S."/>
            <person name="Chen F."/>
            <person name="Nolan M."/>
            <person name="Bruce D."/>
            <person name="Goodwin L."/>
            <person name="Pitluck S."/>
            <person name="Ivanova N."/>
            <person name="Mavromatis K."/>
            <person name="Mikhailova N."/>
            <person name="Pati A."/>
            <person name="Chen A."/>
            <person name="Palaniappan K."/>
            <person name="Land M."/>
            <person name="Hauser L."/>
            <person name="Chang Y.J."/>
            <person name="Jeffries C.D."/>
            <person name="Chain P."/>
            <person name="Saunders E."/>
            <person name="Brettin T."/>
            <person name="Detter J.C."/>
            <person name="Goker M."/>
            <person name="Bristow J."/>
            <person name="Eisen J.A."/>
            <person name="Markowitz V."/>
            <person name="Hugenholtz P."/>
            <person name="Kyrpides N.C."/>
            <person name="Klenk H.P."/>
            <person name="Han C."/>
        </authorList>
    </citation>
    <scope>NUCLEOTIDE SEQUENCE [LARGE SCALE GENOMIC DNA]</scope>
    <source>
        <strain evidence="4">ATCC 49208 / DSM 771 / VKM B-1644</strain>
    </source>
</reference>
<dbReference type="Gene3D" id="3.40.50.720">
    <property type="entry name" value="NAD(P)-binding Rossmann-like Domain"/>
    <property type="match status" value="1"/>
</dbReference>
<evidence type="ECO:0000313" key="4">
    <source>
        <dbReference type="Proteomes" id="UP000002217"/>
    </source>
</evidence>
<dbReference type="AlphaFoldDB" id="C8W2D2"/>
<feature type="domain" description="NAD-dependent epimerase/dehydratase" evidence="2">
    <location>
        <begin position="5"/>
        <end position="234"/>
    </location>
</feature>
<proteinExistence type="inferred from homology"/>
<dbReference type="RefSeq" id="WP_015758309.1">
    <property type="nucleotide sequence ID" value="NC_013216.1"/>
</dbReference>
<dbReference type="eggNOG" id="COG0451">
    <property type="taxonomic scope" value="Bacteria"/>
</dbReference>
<dbReference type="PANTHER" id="PTHR43000">
    <property type="entry name" value="DTDP-D-GLUCOSE 4,6-DEHYDRATASE-RELATED"/>
    <property type="match status" value="1"/>
</dbReference>
<evidence type="ECO:0000256" key="1">
    <source>
        <dbReference type="ARBA" id="ARBA00007637"/>
    </source>
</evidence>
<protein>
    <submittedName>
        <fullName evidence="3">NAD-dependent epimerase/dehydratase</fullName>
    </submittedName>
</protein>
<name>C8W2D2_DESAS</name>
<dbReference type="OrthoDB" id="244102at2"/>
<keyword evidence="4" id="KW-1185">Reference proteome</keyword>
<dbReference type="HOGENOM" id="CLU_007383_1_7_9"/>
<dbReference type="Proteomes" id="UP000002217">
    <property type="component" value="Chromosome"/>
</dbReference>
<dbReference type="EMBL" id="CP001720">
    <property type="protein sequence ID" value="ACV63616.1"/>
    <property type="molecule type" value="Genomic_DNA"/>
</dbReference>
<organism evidence="3 4">
    <name type="scientific">Desulfofarcimen acetoxidans (strain ATCC 49208 / DSM 771 / KCTC 5769 / VKM B-1644 / 5575)</name>
    <name type="common">Desulfotomaculum acetoxidans</name>
    <dbReference type="NCBI Taxonomy" id="485916"/>
    <lineage>
        <taxon>Bacteria</taxon>
        <taxon>Bacillati</taxon>
        <taxon>Bacillota</taxon>
        <taxon>Clostridia</taxon>
        <taxon>Eubacteriales</taxon>
        <taxon>Peptococcaceae</taxon>
        <taxon>Desulfofarcimen</taxon>
    </lineage>
</organism>
<evidence type="ECO:0000313" key="3">
    <source>
        <dbReference type="EMBL" id="ACV63616.1"/>
    </source>
</evidence>
<sequence>MIKKILVTGGAGFLGSHLCEKLLTEGYQVRILDSFASGRESNLKNIQKNMQLVRGSISDESMVNEACCGVDAVIHTAFPMTIRERDLNSGLVSDVLTGFFNVLKGALNNNALLVYISSIAVYGNQLYTPIDERHPLEPVLLHGALKLSGENFCRVLTKSHGLRAVILRVADIYGPRNTRISVPIRFLRQSLKNELISVYGDGTQSRTYTYVGDFTDAVAKVLSVPAVEGEILNLSADWSISMYELAQMVRDITGSKSEIRMLKDAPVEDRKLLIDNRKIKQFLDFKPMFSMRQGLFLTVEWLKENPDFYSV</sequence>
<dbReference type="STRING" id="485916.Dtox_2851"/>
<comment type="similarity">
    <text evidence="1">Belongs to the NAD(P)-dependent epimerase/dehydratase family.</text>
</comment>